<dbReference type="Proteomes" id="UP000018888">
    <property type="component" value="Unassembled WGS sequence"/>
</dbReference>
<sequence>MFYAETDYLNELTDLINQVEDAISKKYIKFYEYEHFRNIQEIGAGSFGKVYRTKWRNSDQYLALKSFFNLDNITIKELIHELELQREVAFHDNIINFYGITTSNQEFSHNIMTKNYLLVMEYANGGSLRNYLKHNFKYLSWKDKYKLAYQLACAVSCLHSEGIVHRDLHSGNVLIHENNIKLADFGLSRRIEVLSKKQSTLFGIVPYIEPKKFGTSGNNQNSLNQKSDVYSFGVLLWEISSGQRPFCNDAYDAGLATQIFHGRRETPIRGTPTEYSKIYIECWDGEPDNRPSMVEVVKKLEPFIPKKVGNLKIIEANDDIENPSSCIKSSQFIKSIQVSEYTKEGTSNKINEDNEIKKALANKIVELIFKEIDEEKDQKIRNQVILDNLNRNKITLLEIYNWLHDNQNEPNFIFLLGYFNYFGIGTDENNEEAFKLFNDAARKNHILSQYYVGLCYEFGHGTEKNENSAFEYFKKIADQNYALGQLKIGYFYYKGINTKKNLKEAFIWHQRAAENGNLMAMFNLGKMYKNGEGTDKDIEQAIYWCNKSFEGGNQTEKVQKFVEKLTKIKNRKTCKKCTVS</sequence>
<protein>
    <submittedName>
        <fullName evidence="6">Kinase-like domain-containing protein</fullName>
    </submittedName>
</protein>
<evidence type="ECO:0000256" key="2">
    <source>
        <dbReference type="ARBA" id="ARBA00022741"/>
    </source>
</evidence>
<dbReference type="InterPro" id="IPR017441">
    <property type="entry name" value="Protein_kinase_ATP_BS"/>
</dbReference>
<dbReference type="SUPFAM" id="SSF81901">
    <property type="entry name" value="HCP-like"/>
    <property type="match status" value="1"/>
</dbReference>
<dbReference type="SMR" id="A0A2H5RVR5"/>
<feature type="binding site" evidence="5">
    <location>
        <position position="65"/>
    </location>
    <ligand>
        <name>ATP</name>
        <dbReference type="ChEBI" id="CHEBI:30616"/>
    </ligand>
</feature>
<organism evidence="6 7">
    <name type="scientific">Rhizophagus irregularis (strain DAOM 181602 / DAOM 197198 / MUCL 43194)</name>
    <name type="common">Arbuscular mycorrhizal fungus</name>
    <name type="synonym">Glomus intraradices</name>
    <dbReference type="NCBI Taxonomy" id="747089"/>
    <lineage>
        <taxon>Eukaryota</taxon>
        <taxon>Fungi</taxon>
        <taxon>Fungi incertae sedis</taxon>
        <taxon>Mucoromycota</taxon>
        <taxon>Glomeromycotina</taxon>
        <taxon>Glomeromycetes</taxon>
        <taxon>Glomerales</taxon>
        <taxon>Glomeraceae</taxon>
        <taxon>Rhizophagus</taxon>
    </lineage>
</organism>
<dbReference type="PRINTS" id="PR00109">
    <property type="entry name" value="TYRKINASE"/>
</dbReference>
<dbReference type="Pfam" id="PF08238">
    <property type="entry name" value="Sel1"/>
    <property type="match status" value="4"/>
</dbReference>
<dbReference type="Pfam" id="PF07714">
    <property type="entry name" value="PK_Tyr_Ser-Thr"/>
    <property type="match status" value="1"/>
</dbReference>
<dbReference type="GO" id="GO:0004674">
    <property type="term" value="F:protein serine/threonine kinase activity"/>
    <property type="evidence" value="ECO:0007669"/>
    <property type="project" value="TreeGrafter"/>
</dbReference>
<dbReference type="PROSITE" id="PS00107">
    <property type="entry name" value="PROTEIN_KINASE_ATP"/>
    <property type="match status" value="1"/>
</dbReference>
<dbReference type="GO" id="GO:0005524">
    <property type="term" value="F:ATP binding"/>
    <property type="evidence" value="ECO:0007669"/>
    <property type="project" value="UniProtKB-UniRule"/>
</dbReference>
<dbReference type="PANTHER" id="PTHR44329">
    <property type="entry name" value="SERINE/THREONINE-PROTEIN KINASE TNNI3K-RELATED"/>
    <property type="match status" value="1"/>
</dbReference>
<evidence type="ECO:0000256" key="1">
    <source>
        <dbReference type="ARBA" id="ARBA00022679"/>
    </source>
</evidence>
<dbReference type="Gene3D" id="1.25.40.10">
    <property type="entry name" value="Tetratricopeptide repeat domain"/>
    <property type="match status" value="1"/>
</dbReference>
<keyword evidence="4 5" id="KW-0067">ATP-binding</keyword>
<comment type="caution">
    <text evidence="6">The sequence shown here is derived from an EMBL/GenBank/DDBJ whole genome shotgun (WGS) entry which is preliminary data.</text>
</comment>
<name>A0A2H5RVR5_RHIID</name>
<dbReference type="InterPro" id="IPR011009">
    <property type="entry name" value="Kinase-like_dom_sf"/>
</dbReference>
<proteinExistence type="predicted"/>
<evidence type="ECO:0000313" key="7">
    <source>
        <dbReference type="Proteomes" id="UP000018888"/>
    </source>
</evidence>
<reference evidence="6 7" key="1">
    <citation type="journal article" date="2013" name="Proc. Natl. Acad. Sci. U.S.A.">
        <title>Genome of an arbuscular mycorrhizal fungus provides insight into the oldest plant symbiosis.</title>
        <authorList>
            <person name="Tisserant E."/>
            <person name="Malbreil M."/>
            <person name="Kuo A."/>
            <person name="Kohler A."/>
            <person name="Symeonidi A."/>
            <person name="Balestrini R."/>
            <person name="Charron P."/>
            <person name="Duensing N."/>
            <person name="Frei Dit Frey N."/>
            <person name="Gianinazzi-Pearson V."/>
            <person name="Gilbert L.B."/>
            <person name="Handa Y."/>
            <person name="Herr J.R."/>
            <person name="Hijri M."/>
            <person name="Koul R."/>
            <person name="Kawaguchi M."/>
            <person name="Krajinski F."/>
            <person name="Lammers P.J."/>
            <person name="Masclaux F.G."/>
            <person name="Murat C."/>
            <person name="Morin E."/>
            <person name="Ndikumana S."/>
            <person name="Pagni M."/>
            <person name="Petitpierre D."/>
            <person name="Requena N."/>
            <person name="Rosikiewicz P."/>
            <person name="Riley R."/>
            <person name="Saito K."/>
            <person name="San Clemente H."/>
            <person name="Shapiro H."/>
            <person name="van Tuinen D."/>
            <person name="Becard G."/>
            <person name="Bonfante P."/>
            <person name="Paszkowski U."/>
            <person name="Shachar-Hill Y.Y."/>
            <person name="Tuskan G.A."/>
            <person name="Young P.W."/>
            <person name="Sanders I.R."/>
            <person name="Henrissat B."/>
            <person name="Rensing S.A."/>
            <person name="Grigoriev I.V."/>
            <person name="Corradi N."/>
            <person name="Roux C."/>
            <person name="Martin F."/>
        </authorList>
    </citation>
    <scope>NUCLEOTIDE SEQUENCE [LARGE SCALE GENOMIC DNA]</scope>
    <source>
        <strain evidence="6 7">DAOM 197198</strain>
    </source>
</reference>
<dbReference type="Gene3D" id="1.10.510.10">
    <property type="entry name" value="Transferase(Phosphotransferase) domain 1"/>
    <property type="match status" value="1"/>
</dbReference>
<dbReference type="InterPro" id="IPR000719">
    <property type="entry name" value="Prot_kinase_dom"/>
</dbReference>
<keyword evidence="2 5" id="KW-0547">Nucleotide-binding</keyword>
<evidence type="ECO:0000313" key="6">
    <source>
        <dbReference type="EMBL" id="POG76898.1"/>
    </source>
</evidence>
<keyword evidence="7" id="KW-1185">Reference proteome</keyword>
<keyword evidence="3" id="KW-0418">Kinase</keyword>
<dbReference type="InterPro" id="IPR011990">
    <property type="entry name" value="TPR-like_helical_dom_sf"/>
</dbReference>
<dbReference type="AlphaFoldDB" id="A0A2H5RVR5"/>
<dbReference type="InterPro" id="IPR051681">
    <property type="entry name" value="Ser/Thr_Kinases-Pseudokinases"/>
</dbReference>
<dbReference type="EMBL" id="AUPC02000045">
    <property type="protein sequence ID" value="POG76898.1"/>
    <property type="molecule type" value="Genomic_DNA"/>
</dbReference>
<evidence type="ECO:0000256" key="3">
    <source>
        <dbReference type="ARBA" id="ARBA00022777"/>
    </source>
</evidence>
<dbReference type="VEuPathDB" id="FungiDB:RhiirFUN_021685"/>
<dbReference type="PROSITE" id="PS50011">
    <property type="entry name" value="PROTEIN_KINASE_DOM"/>
    <property type="match status" value="1"/>
</dbReference>
<gene>
    <name evidence="6" type="ORF">GLOIN_2v1551186</name>
</gene>
<evidence type="ECO:0000256" key="5">
    <source>
        <dbReference type="PROSITE-ProRule" id="PRU10141"/>
    </source>
</evidence>
<dbReference type="SMART" id="SM00671">
    <property type="entry name" value="SEL1"/>
    <property type="match status" value="4"/>
</dbReference>
<accession>A0A2H5RVR5</accession>
<dbReference type="InterPro" id="IPR006597">
    <property type="entry name" value="Sel1-like"/>
</dbReference>
<reference evidence="6 7" key="2">
    <citation type="journal article" date="2018" name="New Phytol.">
        <title>High intraspecific genome diversity in the model arbuscular mycorrhizal symbiont Rhizophagus irregularis.</title>
        <authorList>
            <person name="Chen E.C.H."/>
            <person name="Morin E."/>
            <person name="Beaudet D."/>
            <person name="Noel J."/>
            <person name="Yildirir G."/>
            <person name="Ndikumana S."/>
            <person name="Charron P."/>
            <person name="St-Onge C."/>
            <person name="Giorgi J."/>
            <person name="Kruger M."/>
            <person name="Marton T."/>
            <person name="Ropars J."/>
            <person name="Grigoriev I.V."/>
            <person name="Hainaut M."/>
            <person name="Henrissat B."/>
            <person name="Roux C."/>
            <person name="Martin F."/>
            <person name="Corradi N."/>
        </authorList>
    </citation>
    <scope>NUCLEOTIDE SEQUENCE [LARGE SCALE GENOMIC DNA]</scope>
    <source>
        <strain evidence="6 7">DAOM 197198</strain>
    </source>
</reference>
<dbReference type="PANTHER" id="PTHR44329:SF288">
    <property type="entry name" value="MITOGEN-ACTIVATED PROTEIN KINASE KINASE KINASE 20"/>
    <property type="match status" value="1"/>
</dbReference>
<keyword evidence="1" id="KW-0808">Transferase</keyword>
<evidence type="ECO:0000256" key="4">
    <source>
        <dbReference type="ARBA" id="ARBA00022840"/>
    </source>
</evidence>
<dbReference type="InterPro" id="IPR001245">
    <property type="entry name" value="Ser-Thr/Tyr_kinase_cat_dom"/>
</dbReference>
<dbReference type="SUPFAM" id="SSF56112">
    <property type="entry name" value="Protein kinase-like (PK-like)"/>
    <property type="match status" value="1"/>
</dbReference>